<name>A0ACB8UEW5_9APHY</name>
<comment type="caution">
    <text evidence="1">The sequence shown here is derived from an EMBL/GenBank/DDBJ whole genome shotgun (WGS) entry which is preliminary data.</text>
</comment>
<gene>
    <name evidence="1" type="ORF">BDY19DRAFT_398310</name>
</gene>
<evidence type="ECO:0000313" key="2">
    <source>
        <dbReference type="Proteomes" id="UP001055072"/>
    </source>
</evidence>
<protein>
    <submittedName>
        <fullName evidence="1">Uncharacterized protein</fullName>
    </submittedName>
</protein>
<dbReference type="Proteomes" id="UP001055072">
    <property type="component" value="Unassembled WGS sequence"/>
</dbReference>
<keyword evidence="2" id="KW-1185">Reference proteome</keyword>
<evidence type="ECO:0000313" key="1">
    <source>
        <dbReference type="EMBL" id="KAI0092947.1"/>
    </source>
</evidence>
<organism evidence="1 2">
    <name type="scientific">Irpex rosettiformis</name>
    <dbReference type="NCBI Taxonomy" id="378272"/>
    <lineage>
        <taxon>Eukaryota</taxon>
        <taxon>Fungi</taxon>
        <taxon>Dikarya</taxon>
        <taxon>Basidiomycota</taxon>
        <taxon>Agaricomycotina</taxon>
        <taxon>Agaricomycetes</taxon>
        <taxon>Polyporales</taxon>
        <taxon>Irpicaceae</taxon>
        <taxon>Irpex</taxon>
    </lineage>
</organism>
<dbReference type="EMBL" id="MU274902">
    <property type="protein sequence ID" value="KAI0092947.1"/>
    <property type="molecule type" value="Genomic_DNA"/>
</dbReference>
<proteinExistence type="predicted"/>
<accession>A0ACB8UEW5</accession>
<reference evidence="1" key="1">
    <citation type="journal article" date="2021" name="Environ. Microbiol.">
        <title>Gene family expansions and transcriptome signatures uncover fungal adaptations to wood decay.</title>
        <authorList>
            <person name="Hage H."/>
            <person name="Miyauchi S."/>
            <person name="Viragh M."/>
            <person name="Drula E."/>
            <person name="Min B."/>
            <person name="Chaduli D."/>
            <person name="Navarro D."/>
            <person name="Favel A."/>
            <person name="Norest M."/>
            <person name="Lesage-Meessen L."/>
            <person name="Balint B."/>
            <person name="Merenyi Z."/>
            <person name="de Eugenio L."/>
            <person name="Morin E."/>
            <person name="Martinez A.T."/>
            <person name="Baldrian P."/>
            <person name="Stursova M."/>
            <person name="Martinez M.J."/>
            <person name="Novotny C."/>
            <person name="Magnuson J.K."/>
            <person name="Spatafora J.W."/>
            <person name="Maurice S."/>
            <person name="Pangilinan J."/>
            <person name="Andreopoulos W."/>
            <person name="LaButti K."/>
            <person name="Hundley H."/>
            <person name="Na H."/>
            <person name="Kuo A."/>
            <person name="Barry K."/>
            <person name="Lipzen A."/>
            <person name="Henrissat B."/>
            <person name="Riley R."/>
            <person name="Ahrendt S."/>
            <person name="Nagy L.G."/>
            <person name="Grigoriev I.V."/>
            <person name="Martin F."/>
            <person name="Rosso M.N."/>
        </authorList>
    </citation>
    <scope>NUCLEOTIDE SEQUENCE</scope>
    <source>
        <strain evidence="1">CBS 384.51</strain>
    </source>
</reference>
<sequence length="648" mass="74431">MQSAGPSQTITISGTVVGILDPTQATRLLSSPGSRLAFATFDPKTASVVTRKLSVQDELCGQKRVVIETLLNGENFWRWVPRAKGVDSAGGEGSWPRVISICGQLVECSQDQWDIYKLDPEYECFVRPEPELTTITRRESKETSDSTENVPSNTIHQKRYVDNEYEGTVPQAKRKRTVIVVEESEDADSEDEDAVEEMIIDGAIPGAWSERRKQFSQRMTKDRARRREKTAAKANKEAQKKDLRDASDLSMIDLTLDEPDTETQTQTGGSTGSQPSYSFSQTPSQFSQSSAAPNIFSGGSQGSSNGATFVFKRAAEFPEMSGTATKRQRTRSPSPTFGKGFNSEMKNFIERRRQEARRSRLRRTRARATAQKESQQHAWEGSFRASAQATFVPSRSQSTSYSPFDGTPSSRTASQPAEMEDPISLEEKIRRMAEINAYEEARVAKELERQRAEQAAEERKRKQEEQRAREKVRLEREAREREAELERQRQRRQEEQERREREQEHEELKRRMQQQQDRWSYGVWTTQRALERYRVLSETFDTIQFSVENPVQFVMIPWPVLHKPAILTIEDVDWNAVEAFFKAIRPHLRTHDYNTLVEKSHRRFHPDRWRARRVLQSVQDEELKACLEVAANTVAQALTPIWREAKKA</sequence>